<dbReference type="HAMAP" id="MF_01366">
    <property type="entry name" value="Ribosomal_uL13"/>
    <property type="match status" value="1"/>
</dbReference>
<dbReference type="GO" id="GO:0022625">
    <property type="term" value="C:cytosolic large ribosomal subunit"/>
    <property type="evidence" value="ECO:0007669"/>
    <property type="project" value="TreeGrafter"/>
</dbReference>
<protein>
    <recommendedName>
        <fullName evidence="4">Large ribosomal subunit protein uL13</fullName>
    </recommendedName>
</protein>
<evidence type="ECO:0000256" key="1">
    <source>
        <dbReference type="ARBA" id="ARBA00006227"/>
    </source>
</evidence>
<dbReference type="Gene3D" id="3.90.1180.10">
    <property type="entry name" value="Ribosomal protein L13"/>
    <property type="match status" value="1"/>
</dbReference>
<dbReference type="PANTHER" id="PTHR11545:SF2">
    <property type="entry name" value="LARGE RIBOSOMAL SUBUNIT PROTEIN UL13M"/>
    <property type="match status" value="1"/>
</dbReference>
<dbReference type="EMBL" id="CAADJA010000002">
    <property type="protein sequence ID" value="VFS45418.1"/>
    <property type="molecule type" value="Genomic_DNA"/>
</dbReference>
<evidence type="ECO:0000313" key="9">
    <source>
        <dbReference type="Proteomes" id="UP000373449"/>
    </source>
</evidence>
<evidence type="ECO:0000256" key="2">
    <source>
        <dbReference type="ARBA" id="ARBA00022980"/>
    </source>
</evidence>
<dbReference type="InterPro" id="IPR005823">
    <property type="entry name" value="Ribosomal_uL13_bac-type"/>
</dbReference>
<evidence type="ECO:0000256" key="3">
    <source>
        <dbReference type="ARBA" id="ARBA00023274"/>
    </source>
</evidence>
<dbReference type="Proteomes" id="UP000373449">
    <property type="component" value="Unassembled WGS sequence"/>
</dbReference>
<dbReference type="GO" id="GO:0006412">
    <property type="term" value="P:translation"/>
    <property type="evidence" value="ECO:0007669"/>
    <property type="project" value="UniProtKB-UniRule"/>
</dbReference>
<dbReference type="PANTHER" id="PTHR11545">
    <property type="entry name" value="RIBOSOMAL PROTEIN L13"/>
    <property type="match status" value="1"/>
</dbReference>
<keyword evidence="7" id="KW-0732">Signal</keyword>
<evidence type="ECO:0000313" key="8">
    <source>
        <dbReference type="EMBL" id="VFS45418.1"/>
    </source>
</evidence>
<dbReference type="PROSITE" id="PS00783">
    <property type="entry name" value="RIBOSOMAL_L13"/>
    <property type="match status" value="1"/>
</dbReference>
<dbReference type="InterPro" id="IPR023563">
    <property type="entry name" value="Ribosomal_uL13_CS"/>
</dbReference>
<evidence type="ECO:0000256" key="4">
    <source>
        <dbReference type="HAMAP-Rule" id="MF_01366"/>
    </source>
</evidence>
<gene>
    <name evidence="4 6 8" type="primary">rplM</name>
    <name evidence="8" type="ORF">NCTC12282_00295</name>
</gene>
<comment type="subunit">
    <text evidence="4">Part of the 50S ribosomal subunit.</text>
</comment>
<reference evidence="8 9" key="1">
    <citation type="submission" date="2019-03" db="EMBL/GenBank/DDBJ databases">
        <authorList>
            <consortium name="Pathogen Informatics"/>
        </authorList>
    </citation>
    <scope>NUCLEOTIDE SEQUENCE [LARGE SCALE GENOMIC DNA]</scope>
    <source>
        <strain evidence="8 9">NCTC12282</strain>
    </source>
</reference>
<evidence type="ECO:0000256" key="7">
    <source>
        <dbReference type="SAM" id="SignalP"/>
    </source>
</evidence>
<dbReference type="GO" id="GO:0003735">
    <property type="term" value="F:structural constituent of ribosome"/>
    <property type="evidence" value="ECO:0007669"/>
    <property type="project" value="InterPro"/>
</dbReference>
<dbReference type="PROSITE" id="PS51257">
    <property type="entry name" value="PROKAR_LIPOPROTEIN"/>
    <property type="match status" value="1"/>
</dbReference>
<evidence type="ECO:0000256" key="6">
    <source>
        <dbReference type="RuleBase" id="RU003878"/>
    </source>
</evidence>
<dbReference type="GO" id="GO:0017148">
    <property type="term" value="P:negative regulation of translation"/>
    <property type="evidence" value="ECO:0007669"/>
    <property type="project" value="TreeGrafter"/>
</dbReference>
<comment type="function">
    <text evidence="4 6">This protein is one of the early assembly proteins of the 50S ribosomal subunit, although it is not seen to bind rRNA by itself. It is important during the early stages of 50S assembly.</text>
</comment>
<accession>A0A484ZAT2</accession>
<keyword evidence="3 4" id="KW-0687">Ribonucleoprotein</keyword>
<dbReference type="CDD" id="cd00392">
    <property type="entry name" value="Ribosomal_L13"/>
    <property type="match status" value="1"/>
</dbReference>
<dbReference type="NCBIfam" id="TIGR01066">
    <property type="entry name" value="rplM_bact"/>
    <property type="match status" value="1"/>
</dbReference>
<dbReference type="AlphaFoldDB" id="A0A484ZAT2"/>
<evidence type="ECO:0000256" key="5">
    <source>
        <dbReference type="RuleBase" id="RU003877"/>
    </source>
</evidence>
<proteinExistence type="inferred from homology"/>
<dbReference type="SUPFAM" id="SSF52161">
    <property type="entry name" value="Ribosomal protein L13"/>
    <property type="match status" value="1"/>
</dbReference>
<organism evidence="8 9">
    <name type="scientific">Budvicia aquatica</name>
    <dbReference type="NCBI Taxonomy" id="82979"/>
    <lineage>
        <taxon>Bacteria</taxon>
        <taxon>Pseudomonadati</taxon>
        <taxon>Pseudomonadota</taxon>
        <taxon>Gammaproteobacteria</taxon>
        <taxon>Enterobacterales</taxon>
        <taxon>Budviciaceae</taxon>
        <taxon>Budvicia</taxon>
    </lineage>
</organism>
<dbReference type="InterPro" id="IPR036899">
    <property type="entry name" value="Ribosomal_uL13_sf"/>
</dbReference>
<comment type="similarity">
    <text evidence="1 4 5">Belongs to the universal ribosomal protein uL13 family.</text>
</comment>
<dbReference type="GO" id="GO:0003729">
    <property type="term" value="F:mRNA binding"/>
    <property type="evidence" value="ECO:0007669"/>
    <property type="project" value="TreeGrafter"/>
</dbReference>
<dbReference type="InterPro" id="IPR005822">
    <property type="entry name" value="Ribosomal_uL13"/>
</dbReference>
<feature type="chain" id="PRO_5019811746" description="Large ribosomal subunit protein uL13" evidence="7">
    <location>
        <begin position="20"/>
        <end position="124"/>
    </location>
</feature>
<feature type="signal peptide" evidence="7">
    <location>
        <begin position="1"/>
        <end position="19"/>
    </location>
</feature>
<dbReference type="Pfam" id="PF00572">
    <property type="entry name" value="Ribosomal_L13"/>
    <property type="match status" value="1"/>
</dbReference>
<name>A0A484ZAT2_9GAMM</name>
<keyword evidence="2 4" id="KW-0689">Ribosomal protein</keyword>
<sequence length="124" mass="13958">MRLAKRWAASLLNWLVACAASIKRNILRTFDTGDYIIVLNAEKVAVTGNKRSDKIYYHHTGFVGGIKQATFEEMIARHPERVIEIAVKGMLPKGPLGRAMYRKLKVYAGTEHNHAAQQPQVLDI</sequence>